<name>A0ABN3FY57_9ACTN</name>
<accession>A0ABN3FY57</accession>
<sequence>MLGLVGGVFALCVVLGTVLVLADGRGEQPAVTNSATPAAAGAATPAAGGYKQPTDPCALADPSLLGPRAGTGTGEAVEEKTRYTLNGCDYFLSAADGAQGLKVFANVDGDTAARYKESADVYPKVSGFNNEKLSGCGSQGFYTRRLSAGDKRIEAVLVCVEQNLYVEVRFTAGGTEPWDSDAMKSNMAALVKGMMTKVPKA</sequence>
<proteinExistence type="predicted"/>
<keyword evidence="2" id="KW-1185">Reference proteome</keyword>
<dbReference type="RefSeq" id="WP_344612288.1">
    <property type="nucleotide sequence ID" value="NZ_BAAARV010000019.1"/>
</dbReference>
<dbReference type="Proteomes" id="UP001501444">
    <property type="component" value="Unassembled WGS sequence"/>
</dbReference>
<dbReference type="EMBL" id="BAAARV010000019">
    <property type="protein sequence ID" value="GAA2340164.1"/>
    <property type="molecule type" value="Genomic_DNA"/>
</dbReference>
<evidence type="ECO:0000313" key="2">
    <source>
        <dbReference type="Proteomes" id="UP001501444"/>
    </source>
</evidence>
<protein>
    <recommendedName>
        <fullName evidence="3">DUF3558 domain-containing protein</fullName>
    </recommendedName>
</protein>
<comment type="caution">
    <text evidence="1">The sequence shown here is derived from an EMBL/GenBank/DDBJ whole genome shotgun (WGS) entry which is preliminary data.</text>
</comment>
<gene>
    <name evidence="1" type="ORF">GCM10010170_022890</name>
</gene>
<evidence type="ECO:0000313" key="1">
    <source>
        <dbReference type="EMBL" id="GAA2340164.1"/>
    </source>
</evidence>
<evidence type="ECO:0008006" key="3">
    <source>
        <dbReference type="Google" id="ProtNLM"/>
    </source>
</evidence>
<reference evidence="1 2" key="1">
    <citation type="journal article" date="2019" name="Int. J. Syst. Evol. Microbiol.">
        <title>The Global Catalogue of Microorganisms (GCM) 10K type strain sequencing project: providing services to taxonomists for standard genome sequencing and annotation.</title>
        <authorList>
            <consortium name="The Broad Institute Genomics Platform"/>
            <consortium name="The Broad Institute Genome Sequencing Center for Infectious Disease"/>
            <person name="Wu L."/>
            <person name="Ma J."/>
        </authorList>
    </citation>
    <scope>NUCLEOTIDE SEQUENCE [LARGE SCALE GENOMIC DNA]</scope>
    <source>
        <strain evidence="1 2">JCM 3272</strain>
    </source>
</reference>
<organism evidence="1 2">
    <name type="scientific">Dactylosporangium salmoneum</name>
    <dbReference type="NCBI Taxonomy" id="53361"/>
    <lineage>
        <taxon>Bacteria</taxon>
        <taxon>Bacillati</taxon>
        <taxon>Actinomycetota</taxon>
        <taxon>Actinomycetes</taxon>
        <taxon>Micromonosporales</taxon>
        <taxon>Micromonosporaceae</taxon>
        <taxon>Dactylosporangium</taxon>
    </lineage>
</organism>